<dbReference type="EMBL" id="FUWM01000011">
    <property type="protein sequence ID" value="SJZ67101.1"/>
    <property type="molecule type" value="Genomic_DNA"/>
</dbReference>
<dbReference type="GO" id="GO:0051536">
    <property type="term" value="F:iron-sulfur cluster binding"/>
    <property type="evidence" value="ECO:0007669"/>
    <property type="project" value="UniProtKB-KW"/>
</dbReference>
<dbReference type="Pfam" id="PF02662">
    <property type="entry name" value="FlpD"/>
    <property type="match status" value="1"/>
</dbReference>
<dbReference type="Proteomes" id="UP000190625">
    <property type="component" value="Unassembled WGS sequence"/>
</dbReference>
<feature type="domain" description="F420-non-reducing hydrogenase iron-sulfur subunit D" evidence="5">
    <location>
        <begin position="16"/>
        <end position="74"/>
    </location>
</feature>
<reference evidence="7" key="1">
    <citation type="submission" date="2017-02" db="EMBL/GenBank/DDBJ databases">
        <authorList>
            <person name="Varghese N."/>
            <person name="Submissions S."/>
        </authorList>
    </citation>
    <scope>NUCLEOTIDE SEQUENCE [LARGE SCALE GENOMIC DNA]</scope>
    <source>
        <strain evidence="7">ATCC BAA-73</strain>
    </source>
</reference>
<keyword evidence="7" id="KW-1185">Reference proteome</keyword>
<accession>A0A1T4MJR2</accession>
<name>A0A1T4MJR2_9FIRM</name>
<evidence type="ECO:0000256" key="1">
    <source>
        <dbReference type="ARBA" id="ARBA00022723"/>
    </source>
</evidence>
<keyword evidence="3" id="KW-0408">Iron</keyword>
<evidence type="ECO:0000256" key="4">
    <source>
        <dbReference type="ARBA" id="ARBA00023014"/>
    </source>
</evidence>
<gene>
    <name evidence="6" type="ORF">SAMN02745118_01486</name>
</gene>
<dbReference type="GO" id="GO:0046872">
    <property type="term" value="F:metal ion binding"/>
    <property type="evidence" value="ECO:0007669"/>
    <property type="project" value="UniProtKB-KW"/>
</dbReference>
<evidence type="ECO:0000313" key="7">
    <source>
        <dbReference type="Proteomes" id="UP000190625"/>
    </source>
</evidence>
<keyword evidence="1" id="KW-0479">Metal-binding</keyword>
<proteinExistence type="predicted"/>
<dbReference type="STRING" id="142842.SAMN02745118_01486"/>
<dbReference type="AlphaFoldDB" id="A0A1T4MJR2"/>
<evidence type="ECO:0000256" key="2">
    <source>
        <dbReference type="ARBA" id="ARBA00023002"/>
    </source>
</evidence>
<organism evidence="6 7">
    <name type="scientific">Selenihalanaerobacter shriftii</name>
    <dbReference type="NCBI Taxonomy" id="142842"/>
    <lineage>
        <taxon>Bacteria</taxon>
        <taxon>Bacillati</taxon>
        <taxon>Bacillota</taxon>
        <taxon>Clostridia</taxon>
        <taxon>Halanaerobiales</taxon>
        <taxon>Halobacteroidaceae</taxon>
        <taxon>Selenihalanaerobacter</taxon>
    </lineage>
</organism>
<evidence type="ECO:0000256" key="3">
    <source>
        <dbReference type="ARBA" id="ARBA00023004"/>
    </source>
</evidence>
<dbReference type="InterPro" id="IPR003813">
    <property type="entry name" value="MvhD/FlpD"/>
</dbReference>
<keyword evidence="4" id="KW-0411">Iron-sulfur</keyword>
<sequence>MSINPKPNQEDWEPVVVAFCCNWCSYTGADLAGTSRLEYPSNIRIIRVPCSGRVNPQFILKAFQKGADALLVAG</sequence>
<protein>
    <submittedName>
        <fullName evidence="6">Methyl-viologen-reducing hydrogenase, delta subunit</fullName>
    </submittedName>
</protein>
<keyword evidence="2" id="KW-0560">Oxidoreductase</keyword>
<dbReference type="GO" id="GO:0016491">
    <property type="term" value="F:oxidoreductase activity"/>
    <property type="evidence" value="ECO:0007669"/>
    <property type="project" value="UniProtKB-KW"/>
</dbReference>
<evidence type="ECO:0000313" key="6">
    <source>
        <dbReference type="EMBL" id="SJZ67101.1"/>
    </source>
</evidence>
<evidence type="ECO:0000259" key="5">
    <source>
        <dbReference type="Pfam" id="PF02662"/>
    </source>
</evidence>